<gene>
    <name evidence="1" type="ORF">GJ688_07565</name>
</gene>
<dbReference type="Proteomes" id="UP000430670">
    <property type="component" value="Unassembled WGS sequence"/>
</dbReference>
<sequence length="460" mass="52189">MNKTTLWCLNKAADIIGANVEDFNRTFGNRLTLGERTSFNKQPVDDNKYNLMPGPEYFVPDIAKCVGARFEEGAAYPELKAIQSFYAKQGQPDYKYYWDGRSQKETGCYMATDKFIGYYDILEKTAPNILVGYSQGGLVAKYLAYLDQYVFNKEKKKRVIDAVITISSPLFGSPLANPNNRENIAEALFELLSCISIKLFGEAEELSNHEKRPQGDLFEWVYATLKHIRNTLQNLCPDYAKELIAMLDNWLDWLGGLLGDPKTAFFDLNILRLNEGLSVLSCVNQPVDIKQRAILSTNNSLRDILHPQAAMVIHDVFKYQLNRALNSLPPAEPDFSNLSYLAKSRANMSIDIDYDKAEKIINQRIMDEKISQPISNPLIADRINQYQNGIGELNVKAYAHDFIIPSSYQLMVAKGQILTNNNRPNFEANHMTGSSCEYQAGRENYQLVKEILSDFLDKNS</sequence>
<name>A0A6I3SIY8_HELMO</name>
<reference evidence="1 2" key="1">
    <citation type="submission" date="2019-11" db="EMBL/GenBank/DDBJ databases">
        <title>Whole-genome sequence of a the green, strictly anaerobic photosynthetic bacterium Heliobacillus mobilis DSM 6151.</title>
        <authorList>
            <person name="Kyndt J.A."/>
            <person name="Meyer T.E."/>
        </authorList>
    </citation>
    <scope>NUCLEOTIDE SEQUENCE [LARGE SCALE GENOMIC DNA]</scope>
    <source>
        <strain evidence="1 2">DSM 6151</strain>
    </source>
</reference>
<evidence type="ECO:0000313" key="2">
    <source>
        <dbReference type="Proteomes" id="UP000430670"/>
    </source>
</evidence>
<dbReference type="RefSeq" id="WP_155475938.1">
    <property type="nucleotide sequence ID" value="NZ_WNKU01000006.1"/>
</dbReference>
<protein>
    <submittedName>
        <fullName evidence="1">Uncharacterized protein</fullName>
    </submittedName>
</protein>
<dbReference type="EMBL" id="WNKU01000006">
    <property type="protein sequence ID" value="MTV48838.1"/>
    <property type="molecule type" value="Genomic_DNA"/>
</dbReference>
<dbReference type="SUPFAM" id="SSF53474">
    <property type="entry name" value="alpha/beta-Hydrolases"/>
    <property type="match status" value="1"/>
</dbReference>
<organism evidence="1 2">
    <name type="scientific">Heliobacterium mobile</name>
    <name type="common">Heliobacillus mobilis</name>
    <dbReference type="NCBI Taxonomy" id="28064"/>
    <lineage>
        <taxon>Bacteria</taxon>
        <taxon>Bacillati</taxon>
        <taxon>Bacillota</taxon>
        <taxon>Clostridia</taxon>
        <taxon>Eubacteriales</taxon>
        <taxon>Heliobacteriaceae</taxon>
        <taxon>Heliobacterium</taxon>
    </lineage>
</organism>
<accession>A0A6I3SIY8</accession>
<proteinExistence type="predicted"/>
<dbReference type="AlphaFoldDB" id="A0A6I3SIY8"/>
<dbReference type="InterPro" id="IPR029058">
    <property type="entry name" value="AB_hydrolase_fold"/>
</dbReference>
<comment type="caution">
    <text evidence="1">The sequence shown here is derived from an EMBL/GenBank/DDBJ whole genome shotgun (WGS) entry which is preliminary data.</text>
</comment>
<dbReference type="OrthoDB" id="9765872at2"/>
<evidence type="ECO:0000313" key="1">
    <source>
        <dbReference type="EMBL" id="MTV48838.1"/>
    </source>
</evidence>
<dbReference type="Gene3D" id="3.40.50.1820">
    <property type="entry name" value="alpha/beta hydrolase"/>
    <property type="match status" value="1"/>
</dbReference>
<keyword evidence="2" id="KW-1185">Reference proteome</keyword>